<organism evidence="1 2">
    <name type="scientific">Polycladomyces abyssicola</name>
    <dbReference type="NCBI Taxonomy" id="1125966"/>
    <lineage>
        <taxon>Bacteria</taxon>
        <taxon>Bacillati</taxon>
        <taxon>Bacillota</taxon>
        <taxon>Bacilli</taxon>
        <taxon>Bacillales</taxon>
        <taxon>Thermoactinomycetaceae</taxon>
        <taxon>Polycladomyces</taxon>
    </lineage>
</organism>
<dbReference type="AlphaFoldDB" id="A0A8D5UDM8"/>
<reference evidence="1" key="2">
    <citation type="journal article" date="2021" name="Microbiol. Resour. Announc.">
        <title>Complete Genome Sequence of Polycladomyces abyssicola JIR-001T, Isolated from Hemipelagic Sediment in Deep Seawater.</title>
        <authorList>
            <person name="Tsubouchi T."/>
            <person name="Kaneko Y."/>
        </authorList>
    </citation>
    <scope>NUCLEOTIDE SEQUENCE</scope>
    <source>
        <strain evidence="1">JIR-001</strain>
    </source>
</reference>
<proteinExistence type="predicted"/>
<sequence>MYDMKHLTRKSAGIIVVLIAFGLLQTPSAWAFTPWYVRAVVKKPNSQPMIEKKQFGSSQVVITHETDFKMNDTITGRNFKEIKAEIVRATKTE</sequence>
<name>A0A8D5UDM8_9BACL</name>
<protein>
    <submittedName>
        <fullName evidence="1">Uncharacterized protein</fullName>
    </submittedName>
</protein>
<dbReference type="EMBL" id="AP024601">
    <property type="protein sequence ID" value="BCU81200.1"/>
    <property type="molecule type" value="Genomic_DNA"/>
</dbReference>
<reference evidence="1" key="1">
    <citation type="journal article" date="2013" name="Int. J. Syst. Evol. Microbiol.">
        <title>Polycladomyces abyssicola gen. nov., sp. nov., a thermophilic filamentous bacterium isolated from hemipelagic sediment.</title>
        <authorList>
            <person name="Tsubouchi T."/>
            <person name="Shimane Y."/>
            <person name="Mori K."/>
            <person name="Usui K."/>
            <person name="Hiraki T."/>
            <person name="Tame A."/>
            <person name="Uematsu K."/>
            <person name="Maruyama T."/>
            <person name="Hatada Y."/>
        </authorList>
    </citation>
    <scope>NUCLEOTIDE SEQUENCE</scope>
    <source>
        <strain evidence="1">JIR-001</strain>
    </source>
</reference>
<keyword evidence="2" id="KW-1185">Reference proteome</keyword>
<accession>A0A8D5UDM8</accession>
<gene>
    <name evidence="1" type="ORF">JIR001_09830</name>
</gene>
<evidence type="ECO:0000313" key="1">
    <source>
        <dbReference type="EMBL" id="BCU81200.1"/>
    </source>
</evidence>
<dbReference type="Proteomes" id="UP000677436">
    <property type="component" value="Chromosome"/>
</dbReference>
<dbReference type="KEGG" id="pabs:JIR001_09830"/>
<evidence type="ECO:0000313" key="2">
    <source>
        <dbReference type="Proteomes" id="UP000677436"/>
    </source>
</evidence>